<dbReference type="Proteomes" id="UP000192573">
    <property type="component" value="Unassembled WGS sequence"/>
</dbReference>
<sequence length="89" mass="10222">MNFCVIYFASEEEFISFWQVTPNATPTPSYERWLASFDSQVRQAKMQGFTVVKVKADIDDFLAFCRERNIAPDGSARRSYAVYKAGFDS</sequence>
<reference evidence="1 2" key="1">
    <citation type="submission" date="2017-03" db="EMBL/GenBank/DDBJ databases">
        <authorList>
            <person name="Afonso C.L."/>
            <person name="Miller P.J."/>
            <person name="Scott M.A."/>
            <person name="Spackman E."/>
            <person name="Goraichik I."/>
            <person name="Dimitrov K.M."/>
            <person name="Suarez D.L."/>
            <person name="Swayne D.E."/>
        </authorList>
    </citation>
    <scope>NUCLEOTIDE SEQUENCE [LARGE SCALE GENOMIC DNA]</scope>
    <source>
        <strain evidence="1 2">ATCC 51113</strain>
    </source>
</reference>
<protein>
    <submittedName>
        <fullName evidence="1">Uncharacterized protein</fullName>
    </submittedName>
</protein>
<gene>
    <name evidence="1" type="ORF">BZK42_00515</name>
</gene>
<organism evidence="1 2">
    <name type="scientific">Citrobacter braakii</name>
    <dbReference type="NCBI Taxonomy" id="57706"/>
    <lineage>
        <taxon>Bacteria</taxon>
        <taxon>Pseudomonadati</taxon>
        <taxon>Pseudomonadota</taxon>
        <taxon>Gammaproteobacteria</taxon>
        <taxon>Enterobacterales</taxon>
        <taxon>Enterobacteriaceae</taxon>
        <taxon>Citrobacter</taxon>
        <taxon>Citrobacter freundii complex</taxon>
    </lineage>
</organism>
<evidence type="ECO:0000313" key="1">
    <source>
        <dbReference type="EMBL" id="OQM43421.1"/>
    </source>
</evidence>
<dbReference type="AlphaFoldDB" id="A0A1V8P445"/>
<dbReference type="EMBL" id="NAEW01000001">
    <property type="protein sequence ID" value="OQM43421.1"/>
    <property type="molecule type" value="Genomic_DNA"/>
</dbReference>
<proteinExistence type="predicted"/>
<name>A0A1V8P445_CITBR</name>
<accession>A0A1V8P445</accession>
<evidence type="ECO:0000313" key="2">
    <source>
        <dbReference type="Proteomes" id="UP000192573"/>
    </source>
</evidence>
<comment type="caution">
    <text evidence="1">The sequence shown here is derived from an EMBL/GenBank/DDBJ whole genome shotgun (WGS) entry which is preliminary data.</text>
</comment>